<sequence>MKRFPVNMITCIKGLVAHQIITASAISVVVLMYAVGISMMMTKGGDVTSLLLYVNPVVLLTAMVLMGQYLYAYDNHVVNGRERVEWPQWKMWSFVAGLFFMVVLWSSPMNFLIHRSMTLYTIKLMGEFELAAPLLVFGMPSNIFTINHNTKYLYGLLKFAHRPAVTSIILLFLLVFWSMSNQMYLGLKSGVLFTLLPGAYLAVGILVWMQSLKVFPSLPNLRNHLQKAVYVWATELAMMGMGGIWFWSATSMNPMQSSHMLWGLTRLSDQHLAGLFMTALSLPTMCLVTWHFWQWMEEILHDPETRLYSVIDNENAASSNHQ</sequence>
<dbReference type="InterPro" id="IPR019108">
    <property type="entry name" value="Caa3_assmbl_CtaG-rel"/>
</dbReference>
<protein>
    <submittedName>
        <fullName evidence="7">Cytochrome c oxidase assembly protein</fullName>
    </submittedName>
</protein>
<evidence type="ECO:0000256" key="4">
    <source>
        <dbReference type="ARBA" id="ARBA00022989"/>
    </source>
</evidence>
<feature type="transmembrane region" description="Helical" evidence="6">
    <location>
        <begin position="50"/>
        <end position="71"/>
    </location>
</feature>
<comment type="subcellular location">
    <subcellularLocation>
        <location evidence="1">Cell membrane</location>
        <topology evidence="1">Multi-pass membrane protein</topology>
    </subcellularLocation>
</comment>
<evidence type="ECO:0000256" key="2">
    <source>
        <dbReference type="ARBA" id="ARBA00022475"/>
    </source>
</evidence>
<keyword evidence="4 6" id="KW-1133">Transmembrane helix</keyword>
<feature type="transmembrane region" description="Helical" evidence="6">
    <location>
        <begin position="91"/>
        <end position="113"/>
    </location>
</feature>
<feature type="transmembrane region" description="Helical" evidence="6">
    <location>
        <begin position="120"/>
        <end position="139"/>
    </location>
</feature>
<dbReference type="Pfam" id="PF09678">
    <property type="entry name" value="Caa3_CtaG"/>
    <property type="match status" value="1"/>
</dbReference>
<feature type="transmembrane region" description="Helical" evidence="6">
    <location>
        <begin position="20"/>
        <end position="38"/>
    </location>
</feature>
<dbReference type="EMBL" id="WNJL01000012">
    <property type="protein sequence ID" value="NDU41663.1"/>
    <property type="molecule type" value="Genomic_DNA"/>
</dbReference>
<evidence type="ECO:0000256" key="3">
    <source>
        <dbReference type="ARBA" id="ARBA00022692"/>
    </source>
</evidence>
<gene>
    <name evidence="7" type="ORF">GL267_03070</name>
</gene>
<evidence type="ECO:0000256" key="5">
    <source>
        <dbReference type="ARBA" id="ARBA00023136"/>
    </source>
</evidence>
<dbReference type="AlphaFoldDB" id="A0A845U426"/>
<organism evidence="7">
    <name type="scientific">Acidithiobacillus ferrianus</name>
    <dbReference type="NCBI Taxonomy" id="2678518"/>
    <lineage>
        <taxon>Bacteria</taxon>
        <taxon>Pseudomonadati</taxon>
        <taxon>Pseudomonadota</taxon>
        <taxon>Acidithiobacillia</taxon>
        <taxon>Acidithiobacillales</taxon>
        <taxon>Acidithiobacillaceae</taxon>
        <taxon>Acidithiobacillus</taxon>
    </lineage>
</organism>
<keyword evidence="5 6" id="KW-0472">Membrane</keyword>
<dbReference type="RefSeq" id="WP_163096436.1">
    <property type="nucleotide sequence ID" value="NZ_CP127524.1"/>
</dbReference>
<name>A0A845U426_9PROT</name>
<keyword evidence="3 6" id="KW-0812">Transmembrane</keyword>
<accession>A0A845U426</accession>
<proteinExistence type="predicted"/>
<evidence type="ECO:0000313" key="7">
    <source>
        <dbReference type="EMBL" id="NDU41663.1"/>
    </source>
</evidence>
<comment type="caution">
    <text evidence="7">The sequence shown here is derived from an EMBL/GenBank/DDBJ whole genome shotgun (WGS) entry which is preliminary data.</text>
</comment>
<reference evidence="7" key="1">
    <citation type="submission" date="2019-11" db="EMBL/GenBank/DDBJ databases">
        <title>Acidithiobacillus ferrianus sp. nov.: a facultatively anaerobic and extremely acidophilic chemolithoautotroph.</title>
        <authorList>
            <person name="Norris P.R."/>
            <person name="Falagan C."/>
            <person name="Moya-Beltran A."/>
            <person name="Castro M."/>
            <person name="Quatrini R."/>
            <person name="Johnson D.B."/>
        </authorList>
    </citation>
    <scope>NUCLEOTIDE SEQUENCE [LARGE SCALE GENOMIC DNA]</scope>
    <source>
        <strain evidence="7">MG</strain>
    </source>
</reference>
<evidence type="ECO:0000256" key="1">
    <source>
        <dbReference type="ARBA" id="ARBA00004651"/>
    </source>
</evidence>
<feature type="transmembrane region" description="Helical" evidence="6">
    <location>
        <begin position="191"/>
        <end position="209"/>
    </location>
</feature>
<evidence type="ECO:0000256" key="6">
    <source>
        <dbReference type="SAM" id="Phobius"/>
    </source>
</evidence>
<feature type="transmembrane region" description="Helical" evidence="6">
    <location>
        <begin position="271"/>
        <end position="293"/>
    </location>
</feature>
<keyword evidence="2" id="KW-1003">Cell membrane</keyword>
<dbReference type="GO" id="GO:0005886">
    <property type="term" value="C:plasma membrane"/>
    <property type="evidence" value="ECO:0007669"/>
    <property type="project" value="UniProtKB-SubCell"/>
</dbReference>
<feature type="transmembrane region" description="Helical" evidence="6">
    <location>
        <begin position="159"/>
        <end position="179"/>
    </location>
</feature>
<feature type="transmembrane region" description="Helical" evidence="6">
    <location>
        <begin position="229"/>
        <end position="250"/>
    </location>
</feature>